<evidence type="ECO:0000256" key="9">
    <source>
        <dbReference type="ARBA" id="ARBA00023303"/>
    </source>
</evidence>
<evidence type="ECO:0000256" key="11">
    <source>
        <dbReference type="ARBA" id="ARBA00035585"/>
    </source>
</evidence>
<comment type="caution">
    <text evidence="14">The sequence shown here is derived from an EMBL/GenBank/DDBJ whole genome shotgun (WGS) entry which is preliminary data.</text>
</comment>
<dbReference type="AlphaFoldDB" id="A0A0D8FXS7"/>
<dbReference type="EMBL" id="JXUW01000003">
    <property type="protein sequence ID" value="KJE77754.1"/>
    <property type="molecule type" value="Genomic_DNA"/>
</dbReference>
<evidence type="ECO:0000313" key="15">
    <source>
        <dbReference type="Proteomes" id="UP000032336"/>
    </source>
</evidence>
<comment type="subcellular location">
    <subcellularLocation>
        <location evidence="1 13">Cell membrane</location>
        <topology evidence="1 13">Multi-pass membrane protein</topology>
    </subcellularLocation>
</comment>
<evidence type="ECO:0000256" key="4">
    <source>
        <dbReference type="ARBA" id="ARBA00022692"/>
    </source>
</evidence>
<dbReference type="STRING" id="1121877.FEAC_05020"/>
<name>A0A0D8FXS7_9ACTN</name>
<dbReference type="GO" id="GO:0005886">
    <property type="term" value="C:plasma membrane"/>
    <property type="evidence" value="ECO:0007669"/>
    <property type="project" value="UniProtKB-SubCell"/>
</dbReference>
<comment type="similarity">
    <text evidence="10 13">Belongs to the fluoride channel Fluc/FEX (TC 1.A.43) family.</text>
</comment>
<keyword evidence="9 13" id="KW-0407">Ion channel</keyword>
<keyword evidence="13" id="KW-0915">Sodium</keyword>
<evidence type="ECO:0000256" key="6">
    <source>
        <dbReference type="ARBA" id="ARBA00022989"/>
    </source>
</evidence>
<gene>
    <name evidence="14" type="primary">crcB1</name>
    <name evidence="13" type="synonym">crcB</name>
    <name evidence="13" type="synonym">fluC</name>
    <name evidence="14" type="ORF">FEAC_05020</name>
</gene>
<organism evidence="14 15">
    <name type="scientific">Ferrimicrobium acidiphilum DSM 19497</name>
    <dbReference type="NCBI Taxonomy" id="1121877"/>
    <lineage>
        <taxon>Bacteria</taxon>
        <taxon>Bacillati</taxon>
        <taxon>Actinomycetota</taxon>
        <taxon>Acidimicrobiia</taxon>
        <taxon>Acidimicrobiales</taxon>
        <taxon>Acidimicrobiaceae</taxon>
        <taxon>Ferrimicrobium</taxon>
    </lineage>
</organism>
<evidence type="ECO:0000256" key="13">
    <source>
        <dbReference type="HAMAP-Rule" id="MF_00454"/>
    </source>
</evidence>
<keyword evidence="2 13" id="KW-0813">Transport</keyword>
<dbReference type="Pfam" id="PF02537">
    <property type="entry name" value="CRCB"/>
    <property type="match status" value="1"/>
</dbReference>
<evidence type="ECO:0000256" key="3">
    <source>
        <dbReference type="ARBA" id="ARBA00022475"/>
    </source>
</evidence>
<evidence type="ECO:0000256" key="1">
    <source>
        <dbReference type="ARBA" id="ARBA00004651"/>
    </source>
</evidence>
<keyword evidence="15" id="KW-1185">Reference proteome</keyword>
<keyword evidence="5 13" id="KW-0479">Metal-binding</keyword>
<comment type="caution">
    <text evidence="13">Lacks conserved residue(s) required for the propagation of feature annotation.</text>
</comment>
<sequence>MDWFLVAVFGALGAITRYVVDRAIMTRLATDFPVGTLMINLSGALVLGMVTGLATRNLLSTDAVVAIGDGFIGAYTTFSTLTFETLSLVGAESLALGSLNMVGTVVAATILAYLGIHIVR</sequence>
<dbReference type="OrthoDB" id="5148600at2"/>
<dbReference type="PANTHER" id="PTHR28259">
    <property type="entry name" value="FLUORIDE EXPORT PROTEIN 1-RELATED"/>
    <property type="match status" value="1"/>
</dbReference>
<proteinExistence type="inferred from homology"/>
<accession>A0A0D8FXS7</accession>
<dbReference type="eggNOG" id="COG0239">
    <property type="taxonomic scope" value="Bacteria"/>
</dbReference>
<evidence type="ECO:0000313" key="14">
    <source>
        <dbReference type="EMBL" id="KJE77754.1"/>
    </source>
</evidence>
<keyword evidence="3 13" id="KW-1003">Cell membrane</keyword>
<dbReference type="GO" id="GO:0140114">
    <property type="term" value="P:cellular detoxification of fluoride"/>
    <property type="evidence" value="ECO:0007669"/>
    <property type="project" value="UniProtKB-UniRule"/>
</dbReference>
<evidence type="ECO:0000256" key="8">
    <source>
        <dbReference type="ARBA" id="ARBA00023136"/>
    </source>
</evidence>
<reference evidence="14 15" key="1">
    <citation type="submission" date="2015-01" db="EMBL/GenBank/DDBJ databases">
        <title>Draft genome of the acidophilic iron oxidizer Ferrimicrobium acidiphilum strain T23.</title>
        <authorList>
            <person name="Poehlein A."/>
            <person name="Eisen S."/>
            <person name="Schloemann M."/>
            <person name="Johnson B.D."/>
            <person name="Daniel R."/>
            <person name="Muehling M."/>
        </authorList>
    </citation>
    <scope>NUCLEOTIDE SEQUENCE [LARGE SCALE GENOMIC DNA]</scope>
    <source>
        <strain evidence="14 15">T23</strain>
    </source>
</reference>
<evidence type="ECO:0000256" key="5">
    <source>
        <dbReference type="ARBA" id="ARBA00022723"/>
    </source>
</evidence>
<dbReference type="InterPro" id="IPR003691">
    <property type="entry name" value="FluC"/>
</dbReference>
<dbReference type="GO" id="GO:0046872">
    <property type="term" value="F:metal ion binding"/>
    <property type="evidence" value="ECO:0007669"/>
    <property type="project" value="UniProtKB-KW"/>
</dbReference>
<comment type="function">
    <text evidence="12 13">Fluoride-specific ion channel. Important for reducing fluoride concentration in the cell, thus reducing its toxicity.</text>
</comment>
<keyword evidence="7 13" id="KW-0406">Ion transport</keyword>
<comment type="catalytic activity">
    <reaction evidence="11">
        <text>fluoride(in) = fluoride(out)</text>
        <dbReference type="Rhea" id="RHEA:76159"/>
        <dbReference type="ChEBI" id="CHEBI:17051"/>
    </reaction>
    <physiologicalReaction direction="left-to-right" evidence="11">
        <dbReference type="Rhea" id="RHEA:76160"/>
    </physiologicalReaction>
</comment>
<feature type="transmembrane region" description="Helical" evidence="13">
    <location>
        <begin position="95"/>
        <end position="116"/>
    </location>
</feature>
<feature type="binding site" evidence="13">
    <location>
        <position position="76"/>
    </location>
    <ligand>
        <name>Na(+)</name>
        <dbReference type="ChEBI" id="CHEBI:29101"/>
        <note>structural</note>
    </ligand>
</feature>
<evidence type="ECO:0000256" key="10">
    <source>
        <dbReference type="ARBA" id="ARBA00035120"/>
    </source>
</evidence>
<evidence type="ECO:0000256" key="12">
    <source>
        <dbReference type="ARBA" id="ARBA00049940"/>
    </source>
</evidence>
<feature type="transmembrane region" description="Helical" evidence="13">
    <location>
        <begin position="32"/>
        <end position="51"/>
    </location>
</feature>
<dbReference type="Proteomes" id="UP000032336">
    <property type="component" value="Unassembled WGS sequence"/>
</dbReference>
<dbReference type="GeneID" id="78371824"/>
<evidence type="ECO:0000256" key="2">
    <source>
        <dbReference type="ARBA" id="ARBA00022448"/>
    </source>
</evidence>
<dbReference type="NCBIfam" id="TIGR00494">
    <property type="entry name" value="crcB"/>
    <property type="match status" value="1"/>
</dbReference>
<feature type="binding site" evidence="13">
    <location>
        <position position="73"/>
    </location>
    <ligand>
        <name>Na(+)</name>
        <dbReference type="ChEBI" id="CHEBI:29101"/>
        <note>structural</note>
    </ligand>
</feature>
<dbReference type="HAMAP" id="MF_00454">
    <property type="entry name" value="FluC"/>
    <property type="match status" value="1"/>
</dbReference>
<keyword evidence="4 13" id="KW-0812">Transmembrane</keyword>
<keyword evidence="6 13" id="KW-1133">Transmembrane helix</keyword>
<keyword evidence="8 13" id="KW-0472">Membrane</keyword>
<comment type="activity regulation">
    <text evidence="13">Na(+) is not transported, but it plays an essential structural role and its presence is essential for fluoride channel function.</text>
</comment>
<evidence type="ECO:0000256" key="7">
    <source>
        <dbReference type="ARBA" id="ARBA00023065"/>
    </source>
</evidence>
<dbReference type="PANTHER" id="PTHR28259:SF16">
    <property type="entry name" value="FLUORIDE-SPECIFIC ION CHANNEL FLUC 2"/>
    <property type="match status" value="1"/>
</dbReference>
<protein>
    <recommendedName>
        <fullName evidence="13">Fluoride-specific ion channel FluC</fullName>
    </recommendedName>
</protein>
<dbReference type="GO" id="GO:0062054">
    <property type="term" value="F:fluoride channel activity"/>
    <property type="evidence" value="ECO:0007669"/>
    <property type="project" value="UniProtKB-UniRule"/>
</dbReference>
<dbReference type="RefSeq" id="WP_035389031.1">
    <property type="nucleotide sequence ID" value="NZ_JQKF01000009.1"/>
</dbReference>